<proteinExistence type="predicted"/>
<sequence>MEPVAESSSRSHRSYTRAFKLHVVAEYFHSDESYREVAQRNHISSANTVRHWCSQYHRVIEDADMMRANQEGNAALDAAHLTDAELQLVACEAMKMSVYNLSRQCLQQFIAFGQMESPTEASPSAISQLWRCSARSKDIESINGIFKTYLVFDRLMTCELNNVLLDPSQEKLRFEWELDNWSHHIWEDDEDESESDEPDASDEQDGEREGESVEPDERRCDE</sequence>
<name>A0A921FTY8_9BIFI</name>
<dbReference type="GO" id="GO:0004803">
    <property type="term" value="F:transposase activity"/>
    <property type="evidence" value="ECO:0007669"/>
    <property type="project" value="InterPro"/>
</dbReference>
<dbReference type="InterPro" id="IPR036388">
    <property type="entry name" value="WH-like_DNA-bd_sf"/>
</dbReference>
<dbReference type="GO" id="GO:0043565">
    <property type="term" value="F:sequence-specific DNA binding"/>
    <property type="evidence" value="ECO:0007669"/>
    <property type="project" value="InterPro"/>
</dbReference>
<organism evidence="2 3">
    <name type="scientific">Aeriscardovia aeriphila</name>
    <dbReference type="NCBI Taxonomy" id="218139"/>
    <lineage>
        <taxon>Bacteria</taxon>
        <taxon>Bacillati</taxon>
        <taxon>Actinomycetota</taxon>
        <taxon>Actinomycetes</taxon>
        <taxon>Bifidobacteriales</taxon>
        <taxon>Bifidobacteriaceae</taxon>
        <taxon>Aeriscardovia</taxon>
    </lineage>
</organism>
<feature type="compositionally biased region" description="Basic and acidic residues" evidence="1">
    <location>
        <begin position="207"/>
        <end position="222"/>
    </location>
</feature>
<dbReference type="InterPro" id="IPR010921">
    <property type="entry name" value="Trp_repressor/repl_initiator"/>
</dbReference>
<feature type="region of interest" description="Disordered" evidence="1">
    <location>
        <begin position="185"/>
        <end position="222"/>
    </location>
</feature>
<evidence type="ECO:0000313" key="3">
    <source>
        <dbReference type="Proteomes" id="UP000715651"/>
    </source>
</evidence>
<dbReference type="EMBL" id="DYWK01000006">
    <property type="protein sequence ID" value="HJF18163.1"/>
    <property type="molecule type" value="Genomic_DNA"/>
</dbReference>
<dbReference type="Pfam" id="PF01527">
    <property type="entry name" value="HTH_Tnp_1"/>
    <property type="match status" value="1"/>
</dbReference>
<reference evidence="2" key="2">
    <citation type="submission" date="2021-09" db="EMBL/GenBank/DDBJ databases">
        <authorList>
            <person name="Gilroy R."/>
        </authorList>
    </citation>
    <scope>NUCLEOTIDE SEQUENCE</scope>
    <source>
        <strain evidence="2">578</strain>
    </source>
</reference>
<evidence type="ECO:0000256" key="1">
    <source>
        <dbReference type="SAM" id="MobiDB-lite"/>
    </source>
</evidence>
<comment type="caution">
    <text evidence="2">The sequence shown here is derived from an EMBL/GenBank/DDBJ whole genome shotgun (WGS) entry which is preliminary data.</text>
</comment>
<evidence type="ECO:0000313" key="2">
    <source>
        <dbReference type="EMBL" id="HJF18163.1"/>
    </source>
</evidence>
<reference evidence="2" key="1">
    <citation type="journal article" date="2021" name="PeerJ">
        <title>Extensive microbial diversity within the chicken gut microbiome revealed by metagenomics and culture.</title>
        <authorList>
            <person name="Gilroy R."/>
            <person name="Ravi A."/>
            <person name="Getino M."/>
            <person name="Pursley I."/>
            <person name="Horton D.L."/>
            <person name="Alikhan N.F."/>
            <person name="Baker D."/>
            <person name="Gharbi K."/>
            <person name="Hall N."/>
            <person name="Watson M."/>
            <person name="Adriaenssens E.M."/>
            <person name="Foster-Nyarko E."/>
            <person name="Jarju S."/>
            <person name="Secka A."/>
            <person name="Antonio M."/>
            <person name="Oren A."/>
            <person name="Chaudhuri R.R."/>
            <person name="La Ragione R."/>
            <person name="Hildebrand F."/>
            <person name="Pallen M.J."/>
        </authorList>
    </citation>
    <scope>NUCLEOTIDE SEQUENCE</scope>
    <source>
        <strain evidence="2">578</strain>
    </source>
</reference>
<dbReference type="Proteomes" id="UP000715651">
    <property type="component" value="Unassembled WGS sequence"/>
</dbReference>
<dbReference type="SUPFAM" id="SSF48295">
    <property type="entry name" value="TrpR-like"/>
    <property type="match status" value="1"/>
</dbReference>
<gene>
    <name evidence="2" type="ORF">K8U78_03265</name>
</gene>
<accession>A0A921FTY8</accession>
<protein>
    <submittedName>
        <fullName evidence="2">Transposase</fullName>
    </submittedName>
</protein>
<feature type="compositionally biased region" description="Acidic residues" evidence="1">
    <location>
        <begin position="187"/>
        <end position="206"/>
    </location>
</feature>
<dbReference type="Gene3D" id="1.10.10.10">
    <property type="entry name" value="Winged helix-like DNA-binding domain superfamily/Winged helix DNA-binding domain"/>
    <property type="match status" value="1"/>
</dbReference>
<dbReference type="GO" id="GO:0006313">
    <property type="term" value="P:DNA transposition"/>
    <property type="evidence" value="ECO:0007669"/>
    <property type="project" value="InterPro"/>
</dbReference>
<dbReference type="InterPro" id="IPR002514">
    <property type="entry name" value="Transposase_8"/>
</dbReference>
<dbReference type="AlphaFoldDB" id="A0A921FTY8"/>